<protein>
    <submittedName>
        <fullName evidence="2">Uncharacterized protein</fullName>
    </submittedName>
</protein>
<accession>A0A423VJB0</accession>
<comment type="caution">
    <text evidence="2">The sequence shown here is derived from an EMBL/GenBank/DDBJ whole genome shotgun (WGS) entry which is preliminary data.</text>
</comment>
<feature type="compositionally biased region" description="Basic and acidic residues" evidence="1">
    <location>
        <begin position="107"/>
        <end position="129"/>
    </location>
</feature>
<evidence type="ECO:0000313" key="2">
    <source>
        <dbReference type="EMBL" id="ROV91038.1"/>
    </source>
</evidence>
<reference evidence="2 3" key="1">
    <citation type="submission" date="2015-09" db="EMBL/GenBank/DDBJ databases">
        <title>Host preference determinants of Valsa canker pathogens revealed by comparative genomics.</title>
        <authorList>
            <person name="Yin Z."/>
            <person name="Huang L."/>
        </authorList>
    </citation>
    <scope>NUCLEOTIDE SEQUENCE [LARGE SCALE GENOMIC DNA]</scope>
    <source>
        <strain evidence="2 3">03-1</strain>
    </source>
</reference>
<gene>
    <name evidence="2" type="ORF">VMCG_09607</name>
</gene>
<dbReference type="EMBL" id="LKEA01000058">
    <property type="protein sequence ID" value="ROV91038.1"/>
    <property type="molecule type" value="Genomic_DNA"/>
</dbReference>
<evidence type="ECO:0000256" key="1">
    <source>
        <dbReference type="SAM" id="MobiDB-lite"/>
    </source>
</evidence>
<sequence length="151" mass="16385">MQASPFSDDEAMRTIFIGSRYSLWLDDIPGSFFSGQGLDLAPASRTGYQQYSSSMEATTAPNPTPARLQITQEAATETRPVDMALGAKETLSEFAEATTKRGVPRCSADKATKKEVDQAEHSDKEEVHQDKHKSRKEAGVATVETSEGGNL</sequence>
<keyword evidence="3" id="KW-1185">Reference proteome</keyword>
<organism evidence="2 3">
    <name type="scientific">Cytospora schulzeri</name>
    <dbReference type="NCBI Taxonomy" id="448051"/>
    <lineage>
        <taxon>Eukaryota</taxon>
        <taxon>Fungi</taxon>
        <taxon>Dikarya</taxon>
        <taxon>Ascomycota</taxon>
        <taxon>Pezizomycotina</taxon>
        <taxon>Sordariomycetes</taxon>
        <taxon>Sordariomycetidae</taxon>
        <taxon>Diaporthales</taxon>
        <taxon>Cytosporaceae</taxon>
        <taxon>Cytospora</taxon>
    </lineage>
</organism>
<feature type="region of interest" description="Disordered" evidence="1">
    <location>
        <begin position="96"/>
        <end position="151"/>
    </location>
</feature>
<proteinExistence type="predicted"/>
<dbReference type="Proteomes" id="UP000283895">
    <property type="component" value="Unassembled WGS sequence"/>
</dbReference>
<dbReference type="AlphaFoldDB" id="A0A423VJB0"/>
<name>A0A423VJB0_9PEZI</name>
<evidence type="ECO:0000313" key="3">
    <source>
        <dbReference type="Proteomes" id="UP000283895"/>
    </source>
</evidence>